<proteinExistence type="predicted"/>
<feature type="domain" description="Secretion system C-terminal sorting" evidence="2">
    <location>
        <begin position="44"/>
        <end position="118"/>
    </location>
</feature>
<dbReference type="OrthoDB" id="1122263at2"/>
<evidence type="ECO:0000313" key="4">
    <source>
        <dbReference type="Proteomes" id="UP000266441"/>
    </source>
</evidence>
<name>A0A399CZF6_9BACT</name>
<dbReference type="Proteomes" id="UP000266441">
    <property type="component" value="Unassembled WGS sequence"/>
</dbReference>
<evidence type="ECO:0000313" key="3">
    <source>
        <dbReference type="EMBL" id="RIH63872.1"/>
    </source>
</evidence>
<dbReference type="InterPro" id="IPR026444">
    <property type="entry name" value="Secre_tail"/>
</dbReference>
<dbReference type="AlphaFoldDB" id="A0A399CZF6"/>
<evidence type="ECO:0000259" key="2">
    <source>
        <dbReference type="Pfam" id="PF18962"/>
    </source>
</evidence>
<dbReference type="RefSeq" id="WP_119351129.1">
    <property type="nucleotide sequence ID" value="NZ_QWET01000015.1"/>
</dbReference>
<comment type="caution">
    <text evidence="3">The sequence shown here is derived from an EMBL/GenBank/DDBJ whole genome shotgun (WGS) entry which is preliminary data.</text>
</comment>
<reference evidence="3 4" key="1">
    <citation type="journal article" date="2015" name="Int. J. Syst. Evol. Microbiol.">
        <title>Mariniphaga sediminis sp. nov., isolated from coastal sediment.</title>
        <authorList>
            <person name="Wang F.Q."/>
            <person name="Shen Q.Y."/>
            <person name="Chen G.J."/>
            <person name="Du Z.J."/>
        </authorList>
    </citation>
    <scope>NUCLEOTIDE SEQUENCE [LARGE SCALE GENOMIC DNA]</scope>
    <source>
        <strain evidence="3 4">SY21</strain>
    </source>
</reference>
<organism evidence="3 4">
    <name type="scientific">Mariniphaga sediminis</name>
    <dbReference type="NCBI Taxonomy" id="1628158"/>
    <lineage>
        <taxon>Bacteria</taxon>
        <taxon>Pseudomonadati</taxon>
        <taxon>Bacteroidota</taxon>
        <taxon>Bacteroidia</taxon>
        <taxon>Marinilabiliales</taxon>
        <taxon>Prolixibacteraceae</taxon>
        <taxon>Mariniphaga</taxon>
    </lineage>
</organism>
<keyword evidence="4" id="KW-1185">Reference proteome</keyword>
<feature type="chain" id="PRO_5017242041" evidence="1">
    <location>
        <begin position="21"/>
        <end position="121"/>
    </location>
</feature>
<keyword evidence="1" id="KW-0732">Signal</keyword>
<gene>
    <name evidence="3" type="ORF">D1164_17175</name>
</gene>
<evidence type="ECO:0000256" key="1">
    <source>
        <dbReference type="SAM" id="SignalP"/>
    </source>
</evidence>
<dbReference type="EMBL" id="QWET01000015">
    <property type="protein sequence ID" value="RIH63872.1"/>
    <property type="molecule type" value="Genomic_DNA"/>
</dbReference>
<dbReference type="Pfam" id="PF18962">
    <property type="entry name" value="Por_Secre_tail"/>
    <property type="match status" value="1"/>
</dbReference>
<dbReference type="NCBIfam" id="TIGR04183">
    <property type="entry name" value="Por_Secre_tail"/>
    <property type="match status" value="1"/>
</dbReference>
<sequence length="121" mass="13762">MKRLILLFIFSVFIISGYSAHQQSANKEKGFIGVDENEQYELKIYPNPTRTGQITLEMNSREISEILLIDISGKTVISRKVDFGAHKYLLKLEDVPDGIYFVRVKTTANNIVVKKLVVSAR</sequence>
<accession>A0A399CZF6</accession>
<protein>
    <submittedName>
        <fullName evidence="3">T9SS C-terminal target domain-containing protein</fullName>
    </submittedName>
</protein>
<feature type="signal peptide" evidence="1">
    <location>
        <begin position="1"/>
        <end position="20"/>
    </location>
</feature>